<protein>
    <submittedName>
        <fullName evidence="1">Uncharacterized protein</fullName>
    </submittedName>
</protein>
<sequence length="12" mass="1449">MQLSSWTCLDQH</sequence>
<evidence type="ECO:0000313" key="1">
    <source>
        <dbReference type="EMBL" id="CDW37967.1"/>
    </source>
</evidence>
<reference evidence="1" key="1">
    <citation type="submission" date="2014-05" db="EMBL/GenBank/DDBJ databases">
        <authorList>
            <person name="Chronopoulou M."/>
        </authorList>
    </citation>
    <scope>NUCLEOTIDE SEQUENCE</scope>
    <source>
        <tissue evidence="1">Whole organism</tissue>
    </source>
</reference>
<accession>A0A0K2UJ63</accession>
<proteinExistence type="predicted"/>
<dbReference type="EMBL" id="HACA01020606">
    <property type="protein sequence ID" value="CDW37967.1"/>
    <property type="molecule type" value="Transcribed_RNA"/>
</dbReference>
<organism evidence="1">
    <name type="scientific">Lepeophtheirus salmonis</name>
    <name type="common">Salmon louse</name>
    <name type="synonym">Caligus salmonis</name>
    <dbReference type="NCBI Taxonomy" id="72036"/>
    <lineage>
        <taxon>Eukaryota</taxon>
        <taxon>Metazoa</taxon>
        <taxon>Ecdysozoa</taxon>
        <taxon>Arthropoda</taxon>
        <taxon>Crustacea</taxon>
        <taxon>Multicrustacea</taxon>
        <taxon>Hexanauplia</taxon>
        <taxon>Copepoda</taxon>
        <taxon>Siphonostomatoida</taxon>
        <taxon>Caligidae</taxon>
        <taxon>Lepeophtheirus</taxon>
    </lineage>
</organism>
<name>A0A0K2UJ63_LEPSM</name>